<feature type="domain" description="MucBP" evidence="3">
    <location>
        <begin position="138"/>
        <end position="197"/>
    </location>
</feature>
<dbReference type="GeneID" id="29934753"/>
<organism evidence="4 5">
    <name type="scientific">Ligilactobacillus aviarius</name>
    <dbReference type="NCBI Taxonomy" id="1606"/>
    <lineage>
        <taxon>Bacteria</taxon>
        <taxon>Bacillati</taxon>
        <taxon>Bacillota</taxon>
        <taxon>Bacilli</taxon>
        <taxon>Lactobacillales</taxon>
        <taxon>Lactobacillaceae</taxon>
        <taxon>Ligilactobacillus</taxon>
    </lineage>
</organism>
<evidence type="ECO:0000259" key="3">
    <source>
        <dbReference type="Pfam" id="PF06458"/>
    </source>
</evidence>
<feature type="compositionally biased region" description="Low complexity" evidence="2">
    <location>
        <begin position="62"/>
        <end position="77"/>
    </location>
</feature>
<feature type="compositionally biased region" description="Basic residues" evidence="2">
    <location>
        <begin position="7"/>
        <end position="24"/>
    </location>
</feature>
<sequence length="439" mass="50929">MAFKFMNKIRRSFNSRRNARKQMRKPSFERKTSVSPENHSNLNDEINIESSIEPAEEKQTVEASSTSSNETQSQQEAVKSSDERENEPADTTNQLPEESKHDLGTSAEDEEKSKEKKSELDSHHAEVKKASTRPDSTIIIIYQDENRRSLSSPQIISGKRGEAINFKFKEFEHFDLIHIDGFTSVFVEPYGSMTLTYRRQSGANIWLFSQDIDDLHMLGKPRFVSGKVDEKYSLTPPNFIGYNLLRAEGPVNGNFNEQQQVVTYYYRDASWKEVDFNVKYLKMRVSQPGYDAPHGNDTYITLAKDTVWQVFETVQLTSGERWHCLGGNLWIQEDYDKVRFVDSLPQYQIEDNSTKPFTIDLNFQAIIDFVPNKKLTLYNRPFGEPVDSIEDGSIVTITEREGGREMQWFKVDDRGWTIRQYLDFDIEHKVSQEKERLSE</sequence>
<keyword evidence="1" id="KW-0677">Repeat</keyword>
<dbReference type="Pfam" id="PF06458">
    <property type="entry name" value="MucBP"/>
    <property type="match status" value="2"/>
</dbReference>
<evidence type="ECO:0000256" key="2">
    <source>
        <dbReference type="SAM" id="MobiDB-lite"/>
    </source>
</evidence>
<dbReference type="EMBL" id="BJUI01000002">
    <property type="protein sequence ID" value="GEK41559.1"/>
    <property type="molecule type" value="Genomic_DNA"/>
</dbReference>
<feature type="compositionally biased region" description="Polar residues" evidence="2">
    <location>
        <begin position="33"/>
        <end position="50"/>
    </location>
</feature>
<dbReference type="Proteomes" id="UP000321722">
    <property type="component" value="Unassembled WGS sequence"/>
</dbReference>
<feature type="domain" description="MucBP" evidence="3">
    <location>
        <begin position="217"/>
        <end position="267"/>
    </location>
</feature>
<dbReference type="AlphaFoldDB" id="A0A510WQR4"/>
<evidence type="ECO:0000313" key="5">
    <source>
        <dbReference type="Proteomes" id="UP000321722"/>
    </source>
</evidence>
<name>A0A510WQR4_9LACO</name>
<proteinExistence type="predicted"/>
<comment type="caution">
    <text evidence="4">The sequence shown here is derived from an EMBL/GenBank/DDBJ whole genome shotgun (WGS) entry which is preliminary data.</text>
</comment>
<evidence type="ECO:0000313" key="4">
    <source>
        <dbReference type="EMBL" id="GEK41559.1"/>
    </source>
</evidence>
<reference evidence="4 5" key="1">
    <citation type="submission" date="2019-07" db="EMBL/GenBank/DDBJ databases">
        <title>Whole genome shotgun sequence of Lactobacillus aviarius subsp. aviarius NBRC 102162.</title>
        <authorList>
            <person name="Hosoyama A."/>
            <person name="Uohara A."/>
            <person name="Ohji S."/>
            <person name="Ichikawa N."/>
        </authorList>
    </citation>
    <scope>NUCLEOTIDE SEQUENCE [LARGE SCALE GENOMIC DNA]</scope>
    <source>
        <strain evidence="4 5">NBRC 102162</strain>
    </source>
</reference>
<feature type="region of interest" description="Disordered" evidence="2">
    <location>
        <begin position="1"/>
        <end position="131"/>
    </location>
</feature>
<evidence type="ECO:0000256" key="1">
    <source>
        <dbReference type="ARBA" id="ARBA00022737"/>
    </source>
</evidence>
<feature type="compositionally biased region" description="Basic and acidic residues" evidence="2">
    <location>
        <begin position="111"/>
        <end position="129"/>
    </location>
</feature>
<keyword evidence="5" id="KW-1185">Reference proteome</keyword>
<accession>A0A510WQR4</accession>
<gene>
    <name evidence="4" type="ORF">LAV01_03910</name>
</gene>
<dbReference type="Gene3D" id="3.10.20.320">
    <property type="entry name" value="Putative peptidoglycan bound protein (lpxtg motif)"/>
    <property type="match status" value="1"/>
</dbReference>
<dbReference type="InterPro" id="IPR009459">
    <property type="entry name" value="MucBP_dom"/>
</dbReference>
<protein>
    <recommendedName>
        <fullName evidence="3">MucBP domain-containing protein</fullName>
    </recommendedName>
</protein>
<dbReference type="RefSeq" id="WP_057826726.1">
    <property type="nucleotide sequence ID" value="NZ_BAAACL010000002.1"/>
</dbReference>